<feature type="compositionally biased region" description="Low complexity" evidence="1">
    <location>
        <begin position="449"/>
        <end position="465"/>
    </location>
</feature>
<name>A0A812NN42_9DINO</name>
<dbReference type="AlphaFoldDB" id="A0A812NN42"/>
<feature type="region of interest" description="Disordered" evidence="1">
    <location>
        <begin position="449"/>
        <end position="486"/>
    </location>
</feature>
<feature type="non-terminal residue" evidence="2">
    <location>
        <position position="1195"/>
    </location>
</feature>
<gene>
    <name evidence="2" type="ORF">SNEC2469_LOCUS7864</name>
</gene>
<reference evidence="2" key="1">
    <citation type="submission" date="2021-02" db="EMBL/GenBank/DDBJ databases">
        <authorList>
            <person name="Dougan E. K."/>
            <person name="Rhodes N."/>
            <person name="Thang M."/>
            <person name="Chan C."/>
        </authorList>
    </citation>
    <scope>NUCLEOTIDE SEQUENCE</scope>
</reference>
<sequence>MSLLRAVQRVQNAAAKPSGLCHQYLQAYAEHKGTPSLGEIAVVLDHLRKDRQTLLKETKDRRSTARSQKALRSWVVECEKHEGYVKLRDHIFEQGEELSTTSPTLLSRIYNNIRRINMHGDAERLWPFVDKQIAKGKMEMPDLLRVWSAVPREKLHALDSKLAKALRSAPKVDEMPLQSALSRAEELASNSQVLQVSARLATKRLEDFTSESLSKLLPLLHKALQKGAQFDPIVLTHMKQELVKRGGTLETPAICALLPVIDTVEDDLWKLLRGQLETKGRDLSLQNILDLLEFLRRAAASRKKGEQRLTGFLVLRMKSILSTGFPDPQQVAAVTRRLEVVSSYEPICMALLNAGINMRQDLYPTVLWNLFTQAGEQGLGGLHSNLKPRFERIGEILESHGVQKDRMPMKEMLMAARAMRANGVTMSHCAQQISEHFLDLLRKAEANATAATHDAAGATSEPGPGEADEGEAGEAAEKAAGEEHSQVEAVQETLEAVESDAHALLLASPSELLAKVQRFVLLLLAELQRQGLASAELKRAAVSICREEAGNLETRAIMECFAEFAATKDEEVCSELCTLLSQHLRKRLSSIKPDDLFKLTEVHPELLSVAFEEIELRLAEQRLSVSAGLASFLRRMLESVGADNVDMLKSLTNKVVPLMTDTARRNACDDPVTYMGVLQAACTCVGILGLEGSSLSQPIRRGLRDFSSEVPGWKPVDTVELVFAIASAYGGKLPFDILAYAWQLAGRDVARSHEESLTTDPKLWAFVLCAQYLSSKTVLASLRLAPHAPALDTSFAFSKEEDVQLPSFSFAKDLESEALVRGLRLALPAALPSEDVAELFQVRGTPYVADFAFERLQTLLVVPRKEHMTAERGKQLSGFGRLMESTLEAMGWRTCWAWPEDWQSLQQPSGDAVEALRAAIEGSVHDPADADETKTDVADVEGSEEPQPRALEAEASPEVKPSSEEVTSKDAEPQAAEPQAGSHEKAIEAQPQAMDTGAHKLFPARIDEYLALIAQELRRIWTEVLPTVQAESLPLIVRELDAKHGYITADPAQPTQTTQACILLDVFQAKATNNAAPALQLDVGSLAGPHAVCNFRAFWAKGRGSALDWVPKELRLCDLYHVLLIEDEYILDSFARAPPVCRIFPVDPHEAAELPFVRLPWAPGEPLPDLSGIVSFHAYSVYSAEAQWNPQRWLQ</sequence>
<feature type="compositionally biased region" description="Basic and acidic residues" evidence="1">
    <location>
        <begin position="923"/>
        <end position="937"/>
    </location>
</feature>
<dbReference type="Proteomes" id="UP000601435">
    <property type="component" value="Unassembled WGS sequence"/>
</dbReference>
<evidence type="ECO:0000256" key="1">
    <source>
        <dbReference type="SAM" id="MobiDB-lite"/>
    </source>
</evidence>
<dbReference type="OrthoDB" id="425688at2759"/>
<feature type="region of interest" description="Disordered" evidence="1">
    <location>
        <begin position="922"/>
        <end position="986"/>
    </location>
</feature>
<feature type="compositionally biased region" description="Basic and acidic residues" evidence="1">
    <location>
        <begin position="961"/>
        <end position="972"/>
    </location>
</feature>
<dbReference type="EMBL" id="CAJNJA010013210">
    <property type="protein sequence ID" value="CAE7315655.1"/>
    <property type="molecule type" value="Genomic_DNA"/>
</dbReference>
<accession>A0A812NN42</accession>
<feature type="compositionally biased region" description="Basic and acidic residues" evidence="1">
    <location>
        <begin position="475"/>
        <end position="486"/>
    </location>
</feature>
<proteinExistence type="predicted"/>
<protein>
    <submittedName>
        <fullName evidence="2">Uncharacterized protein</fullName>
    </submittedName>
</protein>
<evidence type="ECO:0000313" key="2">
    <source>
        <dbReference type="EMBL" id="CAE7315655.1"/>
    </source>
</evidence>
<keyword evidence="3" id="KW-1185">Reference proteome</keyword>
<evidence type="ECO:0000313" key="3">
    <source>
        <dbReference type="Proteomes" id="UP000601435"/>
    </source>
</evidence>
<comment type="caution">
    <text evidence="2">The sequence shown here is derived from an EMBL/GenBank/DDBJ whole genome shotgun (WGS) entry which is preliminary data.</text>
</comment>
<organism evidence="2 3">
    <name type="scientific">Symbiodinium necroappetens</name>
    <dbReference type="NCBI Taxonomy" id="1628268"/>
    <lineage>
        <taxon>Eukaryota</taxon>
        <taxon>Sar</taxon>
        <taxon>Alveolata</taxon>
        <taxon>Dinophyceae</taxon>
        <taxon>Suessiales</taxon>
        <taxon>Symbiodiniaceae</taxon>
        <taxon>Symbiodinium</taxon>
    </lineage>
</organism>